<evidence type="ECO:0000256" key="3">
    <source>
        <dbReference type="ARBA" id="ARBA00022723"/>
    </source>
</evidence>
<proteinExistence type="predicted"/>
<keyword evidence="3" id="KW-0479">Metal-binding</keyword>
<evidence type="ECO:0000256" key="1">
    <source>
        <dbReference type="ARBA" id="ARBA00000707"/>
    </source>
</evidence>
<evidence type="ECO:0000313" key="11">
    <source>
        <dbReference type="Proteomes" id="UP001235939"/>
    </source>
</evidence>
<evidence type="ECO:0000259" key="9">
    <source>
        <dbReference type="PROSITE" id="PS50271"/>
    </source>
</evidence>
<dbReference type="InterPro" id="IPR038765">
    <property type="entry name" value="Papain-like_cys_pep_sf"/>
</dbReference>
<evidence type="ECO:0000256" key="2">
    <source>
        <dbReference type="ARBA" id="ARBA00012759"/>
    </source>
</evidence>
<dbReference type="InterPro" id="IPR035927">
    <property type="entry name" value="DUSP-like_sf"/>
</dbReference>
<dbReference type="InterPro" id="IPR050185">
    <property type="entry name" value="Ub_carboxyl-term_hydrolase"/>
</dbReference>
<organism evidence="10 11">
    <name type="scientific">Cordylochernes scorpioides</name>
    <dbReference type="NCBI Taxonomy" id="51811"/>
    <lineage>
        <taxon>Eukaryota</taxon>
        <taxon>Metazoa</taxon>
        <taxon>Ecdysozoa</taxon>
        <taxon>Arthropoda</taxon>
        <taxon>Chelicerata</taxon>
        <taxon>Arachnida</taxon>
        <taxon>Pseudoscorpiones</taxon>
        <taxon>Cheliferoidea</taxon>
        <taxon>Chernetidae</taxon>
        <taxon>Cordylochernes</taxon>
    </lineage>
</organism>
<keyword evidence="5" id="KW-0862">Zinc</keyword>
<protein>
    <recommendedName>
        <fullName evidence="2">ubiquitinyl hydrolase 1</fullName>
        <ecNumber evidence="2">3.4.19.12</ecNumber>
    </recommendedName>
</protein>
<gene>
    <name evidence="10" type="ORF">LAZ67_X001107</name>
</gene>
<dbReference type="EMBL" id="CP092886">
    <property type="protein sequence ID" value="UYV84077.1"/>
    <property type="molecule type" value="Genomic_DNA"/>
</dbReference>
<dbReference type="InterPro" id="IPR001394">
    <property type="entry name" value="Peptidase_C19_UCH"/>
</dbReference>
<feature type="domain" description="UBP-type" evidence="9">
    <location>
        <begin position="8"/>
        <end position="113"/>
    </location>
</feature>
<accession>A0ABY6LVB2</accession>
<evidence type="ECO:0000313" key="10">
    <source>
        <dbReference type="EMBL" id="UYV84077.1"/>
    </source>
</evidence>
<evidence type="ECO:0000259" key="8">
    <source>
        <dbReference type="PROSITE" id="PS50235"/>
    </source>
</evidence>
<keyword evidence="11" id="KW-1185">Reference proteome</keyword>
<evidence type="ECO:0000256" key="5">
    <source>
        <dbReference type="ARBA" id="ARBA00022833"/>
    </source>
</evidence>
<evidence type="ECO:0000256" key="6">
    <source>
        <dbReference type="PROSITE-ProRule" id="PRU00502"/>
    </source>
</evidence>
<dbReference type="InterPro" id="IPR001607">
    <property type="entry name" value="Znf_UBP"/>
</dbReference>
<reference evidence="10 11" key="1">
    <citation type="submission" date="2022-03" db="EMBL/GenBank/DDBJ databases">
        <title>A chromosomal length assembly of Cordylochernes scorpioides.</title>
        <authorList>
            <person name="Zeh D."/>
            <person name="Zeh J."/>
        </authorList>
    </citation>
    <scope>NUCLEOTIDE SEQUENCE [LARGE SCALE GENOMIC DNA]</scope>
    <source>
        <strain evidence="10">IN4F17</strain>
        <tissue evidence="10">Whole Body</tissue>
    </source>
</reference>
<comment type="catalytic activity">
    <reaction evidence="1">
        <text>Thiol-dependent hydrolysis of ester, thioester, amide, peptide and isopeptide bonds formed by the C-terminal Gly of ubiquitin (a 76-residue protein attached to proteins as an intracellular targeting signal).</text>
        <dbReference type="EC" id="3.4.19.12"/>
    </reaction>
</comment>
<evidence type="ECO:0000256" key="4">
    <source>
        <dbReference type="ARBA" id="ARBA00022771"/>
    </source>
</evidence>
<dbReference type="PROSITE" id="PS50235">
    <property type="entry name" value="USP_3"/>
    <property type="match status" value="1"/>
</dbReference>
<sequence>MASGIMSSHCPHVSTVGDYTQEDITHKKEIGKCEACGFSGMNLWVCLHSDCLFLGCGECGSNHSLKHFLDCNRHALTLNVYTLRVWCYECQSEVFLENNNPNLNQKYNSTSKVVYVADPDSEDEDETFAPDIDSIKPRDQNNKCVLCLNKHCFIHQLINSVVLCFSPELTNFFRDCSGFVRSNKKPGLAKNYMRLMKEMWHVKRPSYVAPNGIAYGMRMLFPVFRGYTHQDAQEFLRCFMDQLHEELKETRIEVDSQNYSVLATDIALNEKEFINCLVDQSELNLIPRPAEESSQSEADFETCDSGLSSEKNSQCEENDSLEPEEDSIEEDTPRENEQKEVTSNIRMNGEWNVALGNIVEATKNRYSAECAKSNINFSTRQISENHHASFSYLPLSKYNIPHHSLNKFISLSPHKAKSYFSVISDIFDGKILSSVQCLTCDTISVTKETFQDLSLPIPSRDHLHMLHSSSSHLQKCGDVRFNQSWLSSLVGWFLSWFWGPIISLQDCLAAFFSADELKGENMYSCEKCKKLRNGMKYSKVLQLPEILCIHLKRFRHEVMFSSKIGNYVSFPLEGLDLAPFLHKAGHYITYALNYLNEQWYEYDDQYVTAVDPQVVQNCEAYVLFYRKSCDEIIKMRQRCVDLMELSKNEFGLLHFYISKQWINKFNYFAEPGPITNYDFLCAHG</sequence>
<feature type="region of interest" description="Disordered" evidence="7">
    <location>
        <begin position="288"/>
        <end position="345"/>
    </location>
</feature>
<evidence type="ECO:0000256" key="7">
    <source>
        <dbReference type="SAM" id="MobiDB-lite"/>
    </source>
</evidence>
<dbReference type="SUPFAM" id="SSF54001">
    <property type="entry name" value="Cysteine proteinases"/>
    <property type="match status" value="1"/>
</dbReference>
<feature type="domain" description="USP" evidence="8">
    <location>
        <begin position="155"/>
        <end position="628"/>
    </location>
</feature>
<name>A0ABY6LVB2_9ARAC</name>
<dbReference type="PROSITE" id="PS50271">
    <property type="entry name" value="ZF_UBP"/>
    <property type="match status" value="1"/>
</dbReference>
<dbReference type="Proteomes" id="UP001235939">
    <property type="component" value="Chromosome X"/>
</dbReference>
<dbReference type="PANTHER" id="PTHR21646:SF86">
    <property type="entry name" value="UBIQUITIN CARBOXYL-TERMINAL HYDROLASE"/>
    <property type="match status" value="1"/>
</dbReference>
<dbReference type="Gene3D" id="3.30.40.10">
    <property type="entry name" value="Zinc/RING finger domain, C3HC4 (zinc finger)"/>
    <property type="match status" value="1"/>
</dbReference>
<feature type="non-terminal residue" evidence="10">
    <location>
        <position position="684"/>
    </location>
</feature>
<dbReference type="SUPFAM" id="SSF57850">
    <property type="entry name" value="RING/U-box"/>
    <property type="match status" value="1"/>
</dbReference>
<feature type="compositionally biased region" description="Acidic residues" evidence="7">
    <location>
        <begin position="316"/>
        <end position="330"/>
    </location>
</feature>
<dbReference type="Pfam" id="PF00443">
    <property type="entry name" value="UCH"/>
    <property type="match status" value="1"/>
</dbReference>
<dbReference type="PANTHER" id="PTHR21646">
    <property type="entry name" value="UBIQUITIN CARBOXYL-TERMINAL HYDROLASE"/>
    <property type="match status" value="1"/>
</dbReference>
<dbReference type="EC" id="3.4.19.12" evidence="2"/>
<dbReference type="InterPro" id="IPR013083">
    <property type="entry name" value="Znf_RING/FYVE/PHD"/>
</dbReference>
<dbReference type="SUPFAM" id="SSF143791">
    <property type="entry name" value="DUSP-like"/>
    <property type="match status" value="1"/>
</dbReference>
<dbReference type="Pfam" id="PF02148">
    <property type="entry name" value="zf-UBP"/>
    <property type="match status" value="1"/>
</dbReference>
<dbReference type="InterPro" id="IPR028889">
    <property type="entry name" value="USP"/>
</dbReference>
<keyword evidence="4 6" id="KW-0863">Zinc-finger</keyword>
<feature type="compositionally biased region" description="Basic and acidic residues" evidence="7">
    <location>
        <begin position="331"/>
        <end position="340"/>
    </location>
</feature>
<dbReference type="Gene3D" id="3.90.70.10">
    <property type="entry name" value="Cysteine proteinases"/>
    <property type="match status" value="1"/>
</dbReference>